<feature type="domain" description="Formamidopyrimidine-DNA glycosylase catalytic" evidence="10">
    <location>
        <begin position="2"/>
        <end position="114"/>
    </location>
</feature>
<evidence type="ECO:0000256" key="8">
    <source>
        <dbReference type="ARBA" id="ARBA00023268"/>
    </source>
</evidence>
<name>A0A6J4TFN0_9ACTN</name>
<keyword evidence="9 11" id="KW-0326">Glycosidase</keyword>
<dbReference type="SUPFAM" id="SSF46946">
    <property type="entry name" value="S13-like H2TH domain"/>
    <property type="match status" value="1"/>
</dbReference>
<evidence type="ECO:0000256" key="2">
    <source>
        <dbReference type="ARBA" id="ARBA00009409"/>
    </source>
</evidence>
<evidence type="ECO:0000256" key="6">
    <source>
        <dbReference type="ARBA" id="ARBA00023204"/>
    </source>
</evidence>
<proteinExistence type="inferred from homology"/>
<evidence type="ECO:0000256" key="3">
    <source>
        <dbReference type="ARBA" id="ARBA00022763"/>
    </source>
</evidence>
<keyword evidence="8" id="KW-0511">Multifunctional enzyme</keyword>
<evidence type="ECO:0000256" key="7">
    <source>
        <dbReference type="ARBA" id="ARBA00023239"/>
    </source>
</evidence>
<dbReference type="Gene3D" id="3.20.190.10">
    <property type="entry name" value="MutM-like, N-terminal"/>
    <property type="match status" value="1"/>
</dbReference>
<dbReference type="PANTHER" id="PTHR22993">
    <property type="entry name" value="FORMAMIDOPYRIMIDINE-DNA GLYCOSYLASE"/>
    <property type="match status" value="1"/>
</dbReference>
<dbReference type="InterPro" id="IPR035937">
    <property type="entry name" value="FPG_N"/>
</dbReference>
<dbReference type="InterPro" id="IPR010979">
    <property type="entry name" value="Ribosomal_uS13-like_H2TH"/>
</dbReference>
<keyword evidence="5" id="KW-0238">DNA-binding</keyword>
<comment type="catalytic activity">
    <reaction evidence="1">
        <text>Hydrolysis of DNA containing ring-opened 7-methylguanine residues, releasing 2,6-diamino-4-hydroxy-5-(N-methyl)formamidopyrimidine.</text>
        <dbReference type="EC" id="3.2.2.23"/>
    </reaction>
</comment>
<keyword evidence="7" id="KW-0456">Lyase</keyword>
<dbReference type="Pfam" id="PF01149">
    <property type="entry name" value="Fapy_DNA_glyco"/>
    <property type="match status" value="1"/>
</dbReference>
<dbReference type="AlphaFoldDB" id="A0A6J4TFN0"/>
<dbReference type="SUPFAM" id="SSF57716">
    <property type="entry name" value="Glucocorticoid receptor-like (DNA-binding domain)"/>
    <property type="match status" value="1"/>
</dbReference>
<accession>A0A6J4TFN0</accession>
<evidence type="ECO:0000259" key="10">
    <source>
        <dbReference type="PROSITE" id="PS51068"/>
    </source>
</evidence>
<evidence type="ECO:0000313" key="11">
    <source>
        <dbReference type="EMBL" id="CAA9522149.1"/>
    </source>
</evidence>
<evidence type="ECO:0000256" key="4">
    <source>
        <dbReference type="ARBA" id="ARBA00022801"/>
    </source>
</evidence>
<sequence>MPELPEAERARQILEQHAVGRTVARVDDTDAFVCRPHPAGEIDGVMHGLVITGARRRGKALWLETDGGIDLALHLGMSGSFRANGAPSPRNWDRFTIWFTDGTHLALHDKRRLGRARLDADRTRLGPDAADVTRADFRRRVGRGRIAVKARLLDQSTLAGVGNLIADEALWRARIGPSVPAASLDEARLDRLRVELRAVIRDALKPGGGSGRGAFARSRRSGTCVRCGAPLERGTIGGRTTYWCTAEQAG</sequence>
<dbReference type="Gene3D" id="1.10.8.50">
    <property type="match status" value="1"/>
</dbReference>
<dbReference type="GO" id="GO:0003906">
    <property type="term" value="F:DNA-(apurinic or apyrimidinic site) endonuclease activity"/>
    <property type="evidence" value="ECO:0007669"/>
    <property type="project" value="InterPro"/>
</dbReference>
<dbReference type="PANTHER" id="PTHR22993:SF9">
    <property type="entry name" value="FORMAMIDOPYRIMIDINE-DNA GLYCOSYLASE"/>
    <property type="match status" value="1"/>
</dbReference>
<dbReference type="SMART" id="SM01232">
    <property type="entry name" value="H2TH"/>
    <property type="match status" value="1"/>
</dbReference>
<protein>
    <submittedName>
        <fullName evidence="11">Formamidopyrimidine-DNA glycosylase</fullName>
        <ecNumber evidence="11">3.2.2.23</ecNumber>
    </submittedName>
</protein>
<dbReference type="SMART" id="SM00898">
    <property type="entry name" value="Fapy_DNA_glyco"/>
    <property type="match status" value="1"/>
</dbReference>
<dbReference type="Pfam" id="PF06831">
    <property type="entry name" value="H2TH"/>
    <property type="match status" value="1"/>
</dbReference>
<evidence type="ECO:0000256" key="5">
    <source>
        <dbReference type="ARBA" id="ARBA00023125"/>
    </source>
</evidence>
<evidence type="ECO:0000256" key="1">
    <source>
        <dbReference type="ARBA" id="ARBA00001668"/>
    </source>
</evidence>
<dbReference type="GO" id="GO:0016829">
    <property type="term" value="F:lyase activity"/>
    <property type="evidence" value="ECO:0007669"/>
    <property type="project" value="UniProtKB-KW"/>
</dbReference>
<dbReference type="GO" id="GO:0006284">
    <property type="term" value="P:base-excision repair"/>
    <property type="evidence" value="ECO:0007669"/>
    <property type="project" value="InterPro"/>
</dbReference>
<reference evidence="11" key="1">
    <citation type="submission" date="2020-02" db="EMBL/GenBank/DDBJ databases">
        <authorList>
            <person name="Meier V. D."/>
        </authorList>
    </citation>
    <scope>NUCLEOTIDE SEQUENCE</scope>
    <source>
        <strain evidence="11">AVDCRST_MAG79</strain>
    </source>
</reference>
<evidence type="ECO:0000256" key="9">
    <source>
        <dbReference type="ARBA" id="ARBA00023295"/>
    </source>
</evidence>
<dbReference type="PROSITE" id="PS51068">
    <property type="entry name" value="FPG_CAT"/>
    <property type="match status" value="1"/>
</dbReference>
<dbReference type="EMBL" id="CADCWC010000048">
    <property type="protein sequence ID" value="CAA9522149.1"/>
    <property type="molecule type" value="Genomic_DNA"/>
</dbReference>
<dbReference type="SUPFAM" id="SSF81624">
    <property type="entry name" value="N-terminal domain of MutM-like DNA repair proteins"/>
    <property type="match status" value="1"/>
</dbReference>
<dbReference type="InterPro" id="IPR015886">
    <property type="entry name" value="H2TH_FPG"/>
</dbReference>
<comment type="similarity">
    <text evidence="2">Belongs to the FPG family.</text>
</comment>
<dbReference type="EC" id="3.2.2.23" evidence="11"/>
<dbReference type="GO" id="GO:0003684">
    <property type="term" value="F:damaged DNA binding"/>
    <property type="evidence" value="ECO:0007669"/>
    <property type="project" value="InterPro"/>
</dbReference>
<gene>
    <name evidence="11" type="ORF">AVDCRST_MAG79-260</name>
</gene>
<dbReference type="GO" id="GO:0008534">
    <property type="term" value="F:oxidized purine nucleobase lesion DNA N-glycosylase activity"/>
    <property type="evidence" value="ECO:0007669"/>
    <property type="project" value="UniProtKB-EC"/>
</dbReference>
<keyword evidence="6" id="KW-0234">DNA repair</keyword>
<organism evidence="11">
    <name type="scientific">uncultured Thermoleophilia bacterium</name>
    <dbReference type="NCBI Taxonomy" id="1497501"/>
    <lineage>
        <taxon>Bacteria</taxon>
        <taxon>Bacillati</taxon>
        <taxon>Actinomycetota</taxon>
        <taxon>Thermoleophilia</taxon>
        <taxon>environmental samples</taxon>
    </lineage>
</organism>
<keyword evidence="4 11" id="KW-0378">Hydrolase</keyword>
<dbReference type="GO" id="GO:0008270">
    <property type="term" value="F:zinc ion binding"/>
    <property type="evidence" value="ECO:0007669"/>
    <property type="project" value="InterPro"/>
</dbReference>
<dbReference type="InterPro" id="IPR012319">
    <property type="entry name" value="FPG_cat"/>
</dbReference>
<keyword evidence="3" id="KW-0227">DNA damage</keyword>